<dbReference type="InterPro" id="IPR051055">
    <property type="entry name" value="PIF1_helicase"/>
</dbReference>
<accession>A0A9Q0YAV8</accession>
<feature type="domain" description="Helitron helicase-like" evidence="2">
    <location>
        <begin position="244"/>
        <end position="435"/>
    </location>
</feature>
<dbReference type="Pfam" id="PF14214">
    <property type="entry name" value="Helitron_like_N"/>
    <property type="match status" value="1"/>
</dbReference>
<comment type="caution">
    <text evidence="4">The sequence shown here is derived from an EMBL/GenBank/DDBJ whole genome shotgun (WGS) entry which is preliminary data.</text>
</comment>
<dbReference type="AlphaFoldDB" id="A0A9Q0YAV8"/>
<evidence type="ECO:0000259" key="3">
    <source>
        <dbReference type="Pfam" id="PF20209"/>
    </source>
</evidence>
<evidence type="ECO:0000256" key="1">
    <source>
        <dbReference type="SAM" id="MobiDB-lite"/>
    </source>
</evidence>
<evidence type="ECO:0000313" key="5">
    <source>
        <dbReference type="Proteomes" id="UP001152320"/>
    </source>
</evidence>
<gene>
    <name evidence="4" type="ORF">HOLleu_42048</name>
</gene>
<sequence>MKIVTLPKSAQKGIHGAVVCVQSSIADTVQQLPRTMADGSLIKVKLKRKLEYKGHHLFQTVNSNRIYEAATYLKTLNPHYRDIEIVPITATETSDPNSGTADSACVNSPVTTTCNSVSELVQVSCHADNSQEVQIHNSCPGDLVPDSTDQSTQPHTTNTMNVTTNNETSAPLFTCLQPVNIAQYVVEEYDNILCLAPGQNQQLVSIFKSEGQAFVTLFPDGQNTYEQQRQVRISPKRYFNARLLPRDSRFASNPEYTFFAQYTTELHKILSSIAIAMRKGSKRTSAGRLITSSMLKDRQCVHQILPKNDGYYFMKNIRRTPAYWETIMRDLFAMVRQLGVPTWFCSFSAADRRWPEIVESILEQQRKPVPKQIDWSTHCQIISGNPVTAARMFEHRMQALIHEGILSPSLPMGEVVDYFHRVEFQQRVWPHIHCLFSIEDAPKFGHSPDPDVISFIDQCVLCHMPSEAENPVLHEIVKNVQTHSKTHSKSFKKGGKMYRFNFPKLPSQKTFISRSTSADNKNMDKTTAAELLKKLWDSFYSDTSYPNNTGEVFKRCGITQEQLEQSVQTTLTKETLFYQRKPSDIWINNYNTTLLQAWNANMDIQFVLDAYSCIMYIVSYISKAEREMGTLLKNAQQHCPIFLIHPLHVGFHHVLFYLNNREVIVMVSVYRISGMHMKQCSRQVIFIPIDPDNHRLSLPLSQLQKREEDSEEVWLPNLIDKYLQRPLNDTFRTMCLATFASDYRYSSTTQPREKRNSHTTDNTANLGNGLGSVKKRAKKSAVIRYPRVRIQYDREKYYYSIMRLYLPFTKTHFRPPEYSTYEDYFLNGMYGDTPVHEIVA</sequence>
<proteinExistence type="predicted"/>
<feature type="region of interest" description="Disordered" evidence="1">
    <location>
        <begin position="747"/>
        <end position="770"/>
    </location>
</feature>
<dbReference type="Proteomes" id="UP001152320">
    <property type="component" value="Unassembled WGS sequence"/>
</dbReference>
<feature type="domain" description="DUF6570" evidence="3">
    <location>
        <begin position="4"/>
        <end position="85"/>
    </location>
</feature>
<reference evidence="4" key="1">
    <citation type="submission" date="2021-10" db="EMBL/GenBank/DDBJ databases">
        <title>Tropical sea cucumber genome reveals ecological adaptation and Cuvierian tubules defense mechanism.</title>
        <authorList>
            <person name="Chen T."/>
        </authorList>
    </citation>
    <scope>NUCLEOTIDE SEQUENCE</scope>
    <source>
        <strain evidence="4">Nanhai2018</strain>
        <tissue evidence="4">Muscle</tissue>
    </source>
</reference>
<evidence type="ECO:0008006" key="6">
    <source>
        <dbReference type="Google" id="ProtNLM"/>
    </source>
</evidence>
<dbReference type="Pfam" id="PF20209">
    <property type="entry name" value="DUF6570"/>
    <property type="match status" value="1"/>
</dbReference>
<protein>
    <recommendedName>
        <fullName evidence="6">Helitron helicase-like domain-containing protein</fullName>
    </recommendedName>
</protein>
<organism evidence="4 5">
    <name type="scientific">Holothuria leucospilota</name>
    <name type="common">Black long sea cucumber</name>
    <name type="synonym">Mertensiothuria leucospilota</name>
    <dbReference type="NCBI Taxonomy" id="206669"/>
    <lineage>
        <taxon>Eukaryota</taxon>
        <taxon>Metazoa</taxon>
        <taxon>Echinodermata</taxon>
        <taxon>Eleutherozoa</taxon>
        <taxon>Echinozoa</taxon>
        <taxon>Holothuroidea</taxon>
        <taxon>Aspidochirotacea</taxon>
        <taxon>Aspidochirotida</taxon>
        <taxon>Holothuriidae</taxon>
        <taxon>Holothuria</taxon>
    </lineage>
</organism>
<name>A0A9Q0YAV8_HOLLE</name>
<dbReference type="PANTHER" id="PTHR47642:SF5">
    <property type="entry name" value="ATP-DEPENDENT DNA HELICASE"/>
    <property type="match status" value="1"/>
</dbReference>
<dbReference type="OrthoDB" id="10046327at2759"/>
<keyword evidence="5" id="KW-1185">Reference proteome</keyword>
<evidence type="ECO:0000313" key="4">
    <source>
        <dbReference type="EMBL" id="KAJ8019387.1"/>
    </source>
</evidence>
<evidence type="ECO:0000259" key="2">
    <source>
        <dbReference type="Pfam" id="PF14214"/>
    </source>
</evidence>
<dbReference type="InterPro" id="IPR025476">
    <property type="entry name" value="Helitron_helicase-like"/>
</dbReference>
<dbReference type="EMBL" id="JAIZAY010000025">
    <property type="protein sequence ID" value="KAJ8019387.1"/>
    <property type="molecule type" value="Genomic_DNA"/>
</dbReference>
<dbReference type="PANTHER" id="PTHR47642">
    <property type="entry name" value="ATP-DEPENDENT DNA HELICASE"/>
    <property type="match status" value="1"/>
</dbReference>
<dbReference type="InterPro" id="IPR046700">
    <property type="entry name" value="DUF6570"/>
</dbReference>